<dbReference type="Proteomes" id="UP001141806">
    <property type="component" value="Unassembled WGS sequence"/>
</dbReference>
<reference evidence="2" key="1">
    <citation type="journal article" date="2023" name="Plant J.">
        <title>The genome of the king protea, Protea cynaroides.</title>
        <authorList>
            <person name="Chang J."/>
            <person name="Duong T.A."/>
            <person name="Schoeman C."/>
            <person name="Ma X."/>
            <person name="Roodt D."/>
            <person name="Barker N."/>
            <person name="Li Z."/>
            <person name="Van de Peer Y."/>
            <person name="Mizrachi E."/>
        </authorList>
    </citation>
    <scope>NUCLEOTIDE SEQUENCE</scope>
    <source>
        <tissue evidence="2">Young leaves</tissue>
    </source>
</reference>
<sequence>MGVRNIQVVGFDMMVQQIRWMVAQWMNQVCGMQVRWPIDGADLMAPIDGDMKIHQWLKQMTMIPISSKIHGKQVFSHVSFLCWHLWLARNSLYFENLKYSPQDVICRAEKDWKEFWTLKNPGQVVSQNFSLSSSPAVYWSPPPPGFYKLNTDAAYQEKSQSGIGFIIRQPDGVVSMACSKQMMVRATMAIGEALAIREGLSIVFCSWYK</sequence>
<evidence type="ECO:0000313" key="3">
    <source>
        <dbReference type="Proteomes" id="UP001141806"/>
    </source>
</evidence>
<dbReference type="OrthoDB" id="1906820at2759"/>
<dbReference type="InterPro" id="IPR052929">
    <property type="entry name" value="RNase_H-like_EbsB-rel"/>
</dbReference>
<dbReference type="InterPro" id="IPR002156">
    <property type="entry name" value="RNaseH_domain"/>
</dbReference>
<comment type="caution">
    <text evidence="2">The sequence shown here is derived from an EMBL/GenBank/DDBJ whole genome shotgun (WGS) entry which is preliminary data.</text>
</comment>
<dbReference type="PANTHER" id="PTHR47074:SF11">
    <property type="entry name" value="REVERSE TRANSCRIPTASE-LIKE PROTEIN"/>
    <property type="match status" value="1"/>
</dbReference>
<name>A0A9Q0R244_9MAGN</name>
<proteinExistence type="predicted"/>
<dbReference type="GO" id="GO:0003676">
    <property type="term" value="F:nucleic acid binding"/>
    <property type="evidence" value="ECO:0007669"/>
    <property type="project" value="InterPro"/>
</dbReference>
<keyword evidence="3" id="KW-1185">Reference proteome</keyword>
<protein>
    <recommendedName>
        <fullName evidence="1">RNase H type-1 domain-containing protein</fullName>
    </recommendedName>
</protein>
<accession>A0A9Q0R244</accession>
<evidence type="ECO:0000313" key="2">
    <source>
        <dbReference type="EMBL" id="KAJ4980605.1"/>
    </source>
</evidence>
<organism evidence="2 3">
    <name type="scientific">Protea cynaroides</name>
    <dbReference type="NCBI Taxonomy" id="273540"/>
    <lineage>
        <taxon>Eukaryota</taxon>
        <taxon>Viridiplantae</taxon>
        <taxon>Streptophyta</taxon>
        <taxon>Embryophyta</taxon>
        <taxon>Tracheophyta</taxon>
        <taxon>Spermatophyta</taxon>
        <taxon>Magnoliopsida</taxon>
        <taxon>Proteales</taxon>
        <taxon>Proteaceae</taxon>
        <taxon>Protea</taxon>
    </lineage>
</organism>
<dbReference type="GO" id="GO:0004523">
    <property type="term" value="F:RNA-DNA hybrid ribonuclease activity"/>
    <property type="evidence" value="ECO:0007669"/>
    <property type="project" value="InterPro"/>
</dbReference>
<dbReference type="EMBL" id="JAMYWD010000001">
    <property type="protein sequence ID" value="KAJ4980605.1"/>
    <property type="molecule type" value="Genomic_DNA"/>
</dbReference>
<dbReference type="AlphaFoldDB" id="A0A9Q0R244"/>
<dbReference type="PANTHER" id="PTHR47074">
    <property type="entry name" value="BNAC02G40300D PROTEIN"/>
    <property type="match status" value="1"/>
</dbReference>
<feature type="domain" description="RNase H type-1" evidence="1">
    <location>
        <begin position="150"/>
        <end position="202"/>
    </location>
</feature>
<dbReference type="Pfam" id="PF13456">
    <property type="entry name" value="RVT_3"/>
    <property type="match status" value="1"/>
</dbReference>
<gene>
    <name evidence="2" type="ORF">NE237_031442</name>
</gene>
<evidence type="ECO:0000259" key="1">
    <source>
        <dbReference type="Pfam" id="PF13456"/>
    </source>
</evidence>